<reference evidence="1" key="1">
    <citation type="submission" date="2021-03" db="EMBL/GenBank/DDBJ databases">
        <authorList>
            <person name="Kanchanasin P."/>
            <person name="Saeng-In P."/>
            <person name="Phongsopitanun W."/>
            <person name="Yuki M."/>
            <person name="Kudo T."/>
            <person name="Ohkuma M."/>
            <person name="Tanasupawat S."/>
        </authorList>
    </citation>
    <scope>NUCLEOTIDE SEQUENCE</scope>
    <source>
        <strain evidence="1">GKU 128</strain>
    </source>
</reference>
<gene>
    <name evidence="1" type="ORF">J4573_04695</name>
</gene>
<comment type="caution">
    <text evidence="1">The sequence shown here is derived from an EMBL/GenBank/DDBJ whole genome shotgun (WGS) entry which is preliminary data.</text>
</comment>
<dbReference type="Proteomes" id="UP000669179">
    <property type="component" value="Unassembled WGS sequence"/>
</dbReference>
<dbReference type="RefSeq" id="WP_208253989.1">
    <property type="nucleotide sequence ID" value="NZ_JAGEOJ010000002.1"/>
</dbReference>
<evidence type="ECO:0000313" key="1">
    <source>
        <dbReference type="EMBL" id="MBO2446377.1"/>
    </source>
</evidence>
<accession>A0A939T4V9</accession>
<organism evidence="1 2">
    <name type="scientific">Actinomadura barringtoniae</name>
    <dbReference type="NCBI Taxonomy" id="1427535"/>
    <lineage>
        <taxon>Bacteria</taxon>
        <taxon>Bacillati</taxon>
        <taxon>Actinomycetota</taxon>
        <taxon>Actinomycetes</taxon>
        <taxon>Streptosporangiales</taxon>
        <taxon>Thermomonosporaceae</taxon>
        <taxon>Actinomadura</taxon>
    </lineage>
</organism>
<proteinExistence type="predicted"/>
<evidence type="ECO:0000313" key="2">
    <source>
        <dbReference type="Proteomes" id="UP000669179"/>
    </source>
</evidence>
<sequence>MIKAGERQAIDVHPGTHSLQAHIDWSGRPALAFSVLPGDTAWLEVEPAGNALQFWQAFTRTRYLRLTLQRVGTT</sequence>
<keyword evidence="2" id="KW-1185">Reference proteome</keyword>
<protein>
    <submittedName>
        <fullName evidence="1">Uncharacterized protein</fullName>
    </submittedName>
</protein>
<dbReference type="AlphaFoldDB" id="A0A939T4V9"/>
<dbReference type="EMBL" id="JAGEOJ010000002">
    <property type="protein sequence ID" value="MBO2446377.1"/>
    <property type="molecule type" value="Genomic_DNA"/>
</dbReference>
<name>A0A939T4V9_9ACTN</name>